<name>F3KX82_9BURK</name>
<reference evidence="2 3" key="1">
    <citation type="journal article" date="2011" name="EMBO J.">
        <title>Structural diversity of bacterial flagellar motors.</title>
        <authorList>
            <person name="Chen S."/>
            <person name="Beeby M."/>
            <person name="Murphy G.E."/>
            <person name="Leadbetter J.R."/>
            <person name="Hendrixson D.R."/>
            <person name="Briegel A."/>
            <person name="Li Z."/>
            <person name="Shi J."/>
            <person name="Tocheva E.I."/>
            <person name="Muller A."/>
            <person name="Dobro M.J."/>
            <person name="Jensen G.J."/>
        </authorList>
    </citation>
    <scope>NUCLEOTIDE SEQUENCE [LARGE SCALE GENOMIC DNA]</scope>
    <source>
        <strain evidence="2 3">ATCC 19624</strain>
    </source>
</reference>
<organism evidence="2 3">
    <name type="scientific">Hylemonella gracilis ATCC 19624</name>
    <dbReference type="NCBI Taxonomy" id="887062"/>
    <lineage>
        <taxon>Bacteria</taxon>
        <taxon>Pseudomonadati</taxon>
        <taxon>Pseudomonadota</taxon>
        <taxon>Betaproteobacteria</taxon>
        <taxon>Burkholderiales</taxon>
        <taxon>Comamonadaceae</taxon>
        <taxon>Hylemonella</taxon>
    </lineage>
</organism>
<evidence type="ECO:0000313" key="3">
    <source>
        <dbReference type="Proteomes" id="UP000016368"/>
    </source>
</evidence>
<dbReference type="InterPro" id="IPR050266">
    <property type="entry name" value="AB_hydrolase_sf"/>
</dbReference>
<dbReference type="Pfam" id="PF12697">
    <property type="entry name" value="Abhydrolase_6"/>
    <property type="match status" value="1"/>
</dbReference>
<dbReference type="Proteomes" id="UP000016368">
    <property type="component" value="Unassembled WGS sequence"/>
</dbReference>
<dbReference type="AlphaFoldDB" id="F3KX82"/>
<dbReference type="EMBL" id="AEGR01000099">
    <property type="protein sequence ID" value="EGI75616.1"/>
    <property type="molecule type" value="Genomic_DNA"/>
</dbReference>
<dbReference type="InterPro" id="IPR029058">
    <property type="entry name" value="AB_hydrolase_fold"/>
</dbReference>
<sequence length="240" mass="25735">MTISLPTLMLLPGLNCDAAVWAPQVAALKSQAHCVVPAWGLRDSLTAMAEQALAEAPTERFALAGHSMGGRVALEVMRLAPRRVTHLALLDTGTHPLAAGEAGEKEKAGRLALLKIAREQGMRAMAREWTKGMVHPQRIGSPLFEEVLDMFERGSAAQYAAQINALLNRLDATPLLAKIQCPTLVLTGREDAWSGPAQHEAMAAAIAGAKLVIVEHSGHMTTMERPQAVNQAFAAWISRT</sequence>
<gene>
    <name evidence="2" type="ORF">HGR_15359</name>
</gene>
<keyword evidence="3" id="KW-1185">Reference proteome</keyword>
<proteinExistence type="predicted"/>
<dbReference type="SUPFAM" id="SSF53474">
    <property type="entry name" value="alpha/beta-Hydrolases"/>
    <property type="match status" value="1"/>
</dbReference>
<dbReference type="Gene3D" id="3.40.50.1820">
    <property type="entry name" value="alpha/beta hydrolase"/>
    <property type="match status" value="1"/>
</dbReference>
<protein>
    <submittedName>
        <fullName evidence="2">Alpha/beta hydrolase fold protein</fullName>
    </submittedName>
</protein>
<dbReference type="eggNOG" id="COG2267">
    <property type="taxonomic scope" value="Bacteria"/>
</dbReference>
<keyword evidence="2" id="KW-0378">Hydrolase</keyword>
<evidence type="ECO:0000259" key="1">
    <source>
        <dbReference type="Pfam" id="PF12697"/>
    </source>
</evidence>
<feature type="domain" description="AB hydrolase-1" evidence="1">
    <location>
        <begin position="10"/>
        <end position="232"/>
    </location>
</feature>
<comment type="caution">
    <text evidence="2">The sequence shown here is derived from an EMBL/GenBank/DDBJ whole genome shotgun (WGS) entry which is preliminary data.</text>
</comment>
<dbReference type="PANTHER" id="PTHR43798:SF29">
    <property type="entry name" value="AB HYDROLASE-1 DOMAIN-CONTAINING PROTEIN"/>
    <property type="match status" value="1"/>
</dbReference>
<accession>F3KX82</accession>
<dbReference type="RefSeq" id="WP_006299219.1">
    <property type="nucleotide sequence ID" value="NZ_AEGR01000099.1"/>
</dbReference>
<dbReference type="InterPro" id="IPR000073">
    <property type="entry name" value="AB_hydrolase_1"/>
</dbReference>
<dbReference type="GO" id="GO:0016787">
    <property type="term" value="F:hydrolase activity"/>
    <property type="evidence" value="ECO:0007669"/>
    <property type="project" value="UniProtKB-KW"/>
</dbReference>
<dbReference type="PANTHER" id="PTHR43798">
    <property type="entry name" value="MONOACYLGLYCEROL LIPASE"/>
    <property type="match status" value="1"/>
</dbReference>
<evidence type="ECO:0000313" key="2">
    <source>
        <dbReference type="EMBL" id="EGI75616.1"/>
    </source>
</evidence>
<dbReference type="STRING" id="887062.HGR_15359"/>